<dbReference type="GO" id="GO:0022857">
    <property type="term" value="F:transmembrane transporter activity"/>
    <property type="evidence" value="ECO:0007669"/>
    <property type="project" value="InterPro"/>
</dbReference>
<evidence type="ECO:0000313" key="6">
    <source>
        <dbReference type="EMBL" id="MBB3135472.1"/>
    </source>
</evidence>
<comment type="caution">
    <text evidence="6">The sequence shown here is derived from an EMBL/GenBank/DDBJ whole genome shotgun (WGS) entry which is preliminary data.</text>
</comment>
<dbReference type="EMBL" id="JACHXH010000010">
    <property type="protein sequence ID" value="MBB3135472.1"/>
    <property type="molecule type" value="Genomic_DNA"/>
</dbReference>
<accession>A0A7W5BM51</accession>
<protein>
    <submittedName>
        <fullName evidence="6">MFS family permease</fullName>
    </submittedName>
</protein>
<evidence type="ECO:0000313" key="7">
    <source>
        <dbReference type="Proteomes" id="UP000518315"/>
    </source>
</evidence>
<feature type="transmembrane region" description="Helical" evidence="4">
    <location>
        <begin position="12"/>
        <end position="37"/>
    </location>
</feature>
<dbReference type="PROSITE" id="PS50850">
    <property type="entry name" value="MFS"/>
    <property type="match status" value="1"/>
</dbReference>
<feature type="domain" description="Major facilitator superfamily (MFS) profile" evidence="5">
    <location>
        <begin position="1"/>
        <end position="67"/>
    </location>
</feature>
<evidence type="ECO:0000256" key="2">
    <source>
        <dbReference type="ARBA" id="ARBA00022989"/>
    </source>
</evidence>
<reference evidence="6 7" key="1">
    <citation type="submission" date="2020-08" db="EMBL/GenBank/DDBJ databases">
        <title>Genomic Encyclopedia of Type Strains, Phase III (KMG-III): the genomes of soil and plant-associated and newly described type strains.</title>
        <authorList>
            <person name="Whitman W."/>
        </authorList>
    </citation>
    <scope>NUCLEOTIDE SEQUENCE [LARGE SCALE GENOMIC DNA]</scope>
    <source>
        <strain evidence="6 7">CECT 4113</strain>
    </source>
</reference>
<dbReference type="AlphaFoldDB" id="A0A7W5BM51"/>
<evidence type="ECO:0000256" key="1">
    <source>
        <dbReference type="ARBA" id="ARBA00022692"/>
    </source>
</evidence>
<keyword evidence="1 4" id="KW-0812">Transmembrane</keyword>
<keyword evidence="7" id="KW-1185">Reference proteome</keyword>
<keyword evidence="3 4" id="KW-0472">Membrane</keyword>
<dbReference type="Gene3D" id="1.20.1250.20">
    <property type="entry name" value="MFS general substrate transporter like domains"/>
    <property type="match status" value="1"/>
</dbReference>
<organism evidence="6 7">
    <name type="scientific">Rhizobium pisi</name>
    <dbReference type="NCBI Taxonomy" id="574561"/>
    <lineage>
        <taxon>Bacteria</taxon>
        <taxon>Pseudomonadati</taxon>
        <taxon>Pseudomonadota</taxon>
        <taxon>Alphaproteobacteria</taxon>
        <taxon>Hyphomicrobiales</taxon>
        <taxon>Rhizobiaceae</taxon>
        <taxon>Rhizobium/Agrobacterium group</taxon>
        <taxon>Rhizobium</taxon>
    </lineage>
</organism>
<gene>
    <name evidence="6" type="ORF">FHS26_003217</name>
</gene>
<dbReference type="InterPro" id="IPR036259">
    <property type="entry name" value="MFS_trans_sf"/>
</dbReference>
<dbReference type="Proteomes" id="UP000518315">
    <property type="component" value="Unassembled WGS sequence"/>
</dbReference>
<evidence type="ECO:0000256" key="3">
    <source>
        <dbReference type="ARBA" id="ARBA00023136"/>
    </source>
</evidence>
<dbReference type="SUPFAM" id="SSF103473">
    <property type="entry name" value="MFS general substrate transporter"/>
    <property type="match status" value="1"/>
</dbReference>
<feature type="transmembrane region" description="Helical" evidence="4">
    <location>
        <begin position="43"/>
        <end position="65"/>
    </location>
</feature>
<sequence>MLDKRRQDFGQTRGFSLGIGRIGGMIGPAIGGAVLGADLAPQWNFYIFACVGALGCLLALLTLLYRKRAD</sequence>
<dbReference type="InterPro" id="IPR020846">
    <property type="entry name" value="MFS_dom"/>
</dbReference>
<evidence type="ECO:0000259" key="5">
    <source>
        <dbReference type="PROSITE" id="PS50850"/>
    </source>
</evidence>
<keyword evidence="2 4" id="KW-1133">Transmembrane helix</keyword>
<name>A0A7W5BM51_9HYPH</name>
<proteinExistence type="predicted"/>
<evidence type="ECO:0000256" key="4">
    <source>
        <dbReference type="SAM" id="Phobius"/>
    </source>
</evidence>